<dbReference type="PANTHER" id="PTHR38248:SF2">
    <property type="entry name" value="FUNK1 11"/>
    <property type="match status" value="1"/>
</dbReference>
<evidence type="ECO:0000313" key="3">
    <source>
        <dbReference type="EMBL" id="KAJ7224248.1"/>
    </source>
</evidence>
<accession>A0AAD6YN17</accession>
<sequence length="981" mass="109709">MTAIENNNKKACTQLQLNHKIPWMDVDGYKVEMEWCRDIGAVYNNLKAVASDARAVVVVVKVHKGFHPWGRLAPTRRWRRRRRQIYGRLARADQAPLLDVPCDGDSEWLSNSGRGDDAGDESLYTVGDEGGDEEAGVECPKSSGGNMVVVKKINFWRWSSKESRERRAVKASSCMTWAGTPKCGMMGSGCVSLVLYLDTDESHIADCYYPRKPHVCPLVGPSPEGTHRSRDDIDGFDCTVDGLEFTTAFKEAARQLEREQWARGAYHKEEDSYDDIVKFLNSCVTAGSKALSDKALEGTWYQNLTFVKYDKVMGDGVGDAPPLKPDIGGVNDKKPAPTLYWSPSDGLDRSRMQLPVEVKDEWSELIAQAATYGRSLFSANPSRVFALVLGVNHRTKTLRFLLFHRGGLTTHTEFRLDTPEGRTEILCVIMTILLWSETQHAGFISTSNDSQHLLPVSPESHTKGTVTNVIHHSDCVRGRATRVTRLTCLSQNSGDTSEVPVLPIEPSTTTQATVRSSQRLMKNDKAQSPPLPLPVSQPKGSRGSQSKGSKTDDSEPVPVYPHHPTYPLKWSPPSNLTLGEGSISNGQDVVLKASWQTDSRKDAEREMFKAAAGAFGTPVVFCSYEGTHLDGVPISNRLLLPSPKEAENDPGLHYPLFVEDKDDGTPPLNPEVRTLCYIVFFTEGQSLTEAKSSHELCMALVHGLLGWLSYYQSGFIQRDISIGNVLLAVGNARSKYPFSITGDILNPLWPPLSLDAALHSRMKFKESETSASQIASEIMVLVGQLEIKDTFTAFVTDGDLAANWKTYFNDERNQIKSGTPEFMSTALHLAMDLDKPHIHSPVDDIQSFFWLAVWAVLFNSRPQTRSRLELIWGQKLRSGDRAGKSGFVDELMMTIHSREGHSPIGTQVFPFLRDWWRRQRDLIEEWHRNVVAEAAMIPEHEVDNIRCFYLHHFHLYALRGVKEFLDLVVRDRETLKAYGDL</sequence>
<protein>
    <recommendedName>
        <fullName evidence="2">Fungal-type protein kinase domain-containing protein</fullName>
    </recommendedName>
</protein>
<dbReference type="InterPro" id="IPR040976">
    <property type="entry name" value="Pkinase_fungal"/>
</dbReference>
<proteinExistence type="predicted"/>
<name>A0AAD6YN17_9AGAR</name>
<feature type="compositionally biased region" description="Low complexity" evidence="1">
    <location>
        <begin position="536"/>
        <end position="548"/>
    </location>
</feature>
<dbReference type="Pfam" id="PF17667">
    <property type="entry name" value="Pkinase_fungal"/>
    <property type="match status" value="1"/>
</dbReference>
<feature type="domain" description="Fungal-type protein kinase" evidence="2">
    <location>
        <begin position="586"/>
        <end position="855"/>
    </location>
</feature>
<feature type="compositionally biased region" description="Low complexity" evidence="1">
    <location>
        <begin position="556"/>
        <end position="567"/>
    </location>
</feature>
<dbReference type="EMBL" id="JARJCW010000005">
    <property type="protein sequence ID" value="KAJ7224248.1"/>
    <property type="molecule type" value="Genomic_DNA"/>
</dbReference>
<comment type="caution">
    <text evidence="3">The sequence shown here is derived from an EMBL/GenBank/DDBJ whole genome shotgun (WGS) entry which is preliminary data.</text>
</comment>
<evidence type="ECO:0000259" key="2">
    <source>
        <dbReference type="Pfam" id="PF17667"/>
    </source>
</evidence>
<evidence type="ECO:0000313" key="4">
    <source>
        <dbReference type="Proteomes" id="UP001219525"/>
    </source>
</evidence>
<dbReference type="Proteomes" id="UP001219525">
    <property type="component" value="Unassembled WGS sequence"/>
</dbReference>
<reference evidence="3" key="1">
    <citation type="submission" date="2023-03" db="EMBL/GenBank/DDBJ databases">
        <title>Massive genome expansion in bonnet fungi (Mycena s.s.) driven by repeated elements and novel gene families across ecological guilds.</title>
        <authorList>
            <consortium name="Lawrence Berkeley National Laboratory"/>
            <person name="Harder C.B."/>
            <person name="Miyauchi S."/>
            <person name="Viragh M."/>
            <person name="Kuo A."/>
            <person name="Thoen E."/>
            <person name="Andreopoulos B."/>
            <person name="Lu D."/>
            <person name="Skrede I."/>
            <person name="Drula E."/>
            <person name="Henrissat B."/>
            <person name="Morin E."/>
            <person name="Kohler A."/>
            <person name="Barry K."/>
            <person name="LaButti K."/>
            <person name="Morin E."/>
            <person name="Salamov A."/>
            <person name="Lipzen A."/>
            <person name="Mereny Z."/>
            <person name="Hegedus B."/>
            <person name="Baldrian P."/>
            <person name="Stursova M."/>
            <person name="Weitz H."/>
            <person name="Taylor A."/>
            <person name="Grigoriev I.V."/>
            <person name="Nagy L.G."/>
            <person name="Martin F."/>
            <person name="Kauserud H."/>
        </authorList>
    </citation>
    <scope>NUCLEOTIDE SEQUENCE</scope>
    <source>
        <strain evidence="3">9144</strain>
    </source>
</reference>
<organism evidence="3 4">
    <name type="scientific">Mycena pura</name>
    <dbReference type="NCBI Taxonomy" id="153505"/>
    <lineage>
        <taxon>Eukaryota</taxon>
        <taxon>Fungi</taxon>
        <taxon>Dikarya</taxon>
        <taxon>Basidiomycota</taxon>
        <taxon>Agaricomycotina</taxon>
        <taxon>Agaricomycetes</taxon>
        <taxon>Agaricomycetidae</taxon>
        <taxon>Agaricales</taxon>
        <taxon>Marasmiineae</taxon>
        <taxon>Mycenaceae</taxon>
        <taxon>Mycena</taxon>
    </lineage>
</organism>
<keyword evidence="4" id="KW-1185">Reference proteome</keyword>
<gene>
    <name evidence="3" type="ORF">GGX14DRAFT_387012</name>
</gene>
<feature type="region of interest" description="Disordered" evidence="1">
    <location>
        <begin position="491"/>
        <end position="581"/>
    </location>
</feature>
<dbReference type="PANTHER" id="PTHR38248">
    <property type="entry name" value="FUNK1 6"/>
    <property type="match status" value="1"/>
</dbReference>
<evidence type="ECO:0000256" key="1">
    <source>
        <dbReference type="SAM" id="MobiDB-lite"/>
    </source>
</evidence>
<feature type="compositionally biased region" description="Polar residues" evidence="1">
    <location>
        <begin position="506"/>
        <end position="520"/>
    </location>
</feature>
<feature type="compositionally biased region" description="Polar residues" evidence="1">
    <location>
        <begin position="572"/>
        <end position="581"/>
    </location>
</feature>
<dbReference type="AlphaFoldDB" id="A0AAD6YN17"/>